<comment type="similarity">
    <text evidence="1">Belongs to the D-isomer specific 2-hydroxyacid dehydrogenase family.</text>
</comment>
<evidence type="ECO:0000256" key="1">
    <source>
        <dbReference type="RuleBase" id="RU003719"/>
    </source>
</evidence>
<dbReference type="GO" id="GO:0004617">
    <property type="term" value="F:phosphoglycerate dehydrogenase activity"/>
    <property type="evidence" value="ECO:0007669"/>
    <property type="project" value="UniProtKB-EC"/>
</dbReference>
<dbReference type="SUPFAM" id="SSF52283">
    <property type="entry name" value="Formate/glycerate dehydrogenase catalytic domain-like"/>
    <property type="match status" value="1"/>
</dbReference>
<keyword evidence="5" id="KW-1185">Reference proteome</keyword>
<dbReference type="Gene3D" id="3.40.50.720">
    <property type="entry name" value="NAD(P)-binding Rossmann-like Domain"/>
    <property type="match status" value="2"/>
</dbReference>
<dbReference type="eggNOG" id="COG0111">
    <property type="taxonomic scope" value="Bacteria"/>
</dbReference>
<proteinExistence type="inferred from homology"/>
<feature type="domain" description="D-isomer specific 2-hydroxyacid dehydrogenase catalytic" evidence="2">
    <location>
        <begin position="18"/>
        <end position="306"/>
    </location>
</feature>
<dbReference type="Pfam" id="PF02826">
    <property type="entry name" value="2-Hacid_dh_C"/>
    <property type="match status" value="1"/>
</dbReference>
<dbReference type="PANTHER" id="PTHR42938:SF47">
    <property type="entry name" value="HYDROXYPYRUVATE REDUCTASE"/>
    <property type="match status" value="1"/>
</dbReference>
<dbReference type="OrthoDB" id="9777288at2"/>
<keyword evidence="1 4" id="KW-0560">Oxidoreductase</keyword>
<dbReference type="KEGG" id="caci:CLOAM1772"/>
<dbReference type="InterPro" id="IPR006139">
    <property type="entry name" value="D-isomer_2_OHA_DH_cat_dom"/>
</dbReference>
<name>B0VJT4_CLOAI</name>
<dbReference type="RefSeq" id="WP_015425464.1">
    <property type="nucleotide sequence ID" value="NC_020449.1"/>
</dbReference>
<dbReference type="Pfam" id="PF00389">
    <property type="entry name" value="2-Hacid_dh"/>
    <property type="match status" value="1"/>
</dbReference>
<accession>B0VJT4</accession>
<dbReference type="EC" id="1.1.1.95" evidence="4"/>
<dbReference type="STRING" id="459349.CLOAM1772"/>
<protein>
    <submittedName>
        <fullName evidence="4">D-3-phosphoglycerate dehydrogenase (PGDH)</fullName>
        <ecNumber evidence="4">1.1.1.95</ecNumber>
    </submittedName>
</protein>
<organism evidence="4 5">
    <name type="scientific">Cloacimonas acidaminovorans (strain Evry)</name>
    <dbReference type="NCBI Taxonomy" id="459349"/>
    <lineage>
        <taxon>Bacteria</taxon>
        <taxon>Pseudomonadati</taxon>
        <taxon>Candidatus Cloacimonadota</taxon>
        <taxon>Candidatus Cloacimonadia</taxon>
        <taxon>Candidatus Cloacimonadales</taxon>
        <taxon>Candidatus Cloacimonadaceae</taxon>
        <taxon>Candidatus Cloacimonas</taxon>
    </lineage>
</organism>
<evidence type="ECO:0000259" key="3">
    <source>
        <dbReference type="Pfam" id="PF02826"/>
    </source>
</evidence>
<dbReference type="PANTHER" id="PTHR42938">
    <property type="entry name" value="FORMATE DEHYDROGENASE 1"/>
    <property type="match status" value="1"/>
</dbReference>
<gene>
    <name evidence="4" type="primary">serA</name>
    <name evidence="4" type="ordered locus">CLOAM1772</name>
</gene>
<dbReference type="InterPro" id="IPR036291">
    <property type="entry name" value="NAD(P)-bd_dom_sf"/>
</dbReference>
<feature type="domain" description="D-isomer specific 2-hydroxyacid dehydrogenase NAD-binding" evidence="3">
    <location>
        <begin position="124"/>
        <end position="254"/>
    </location>
</feature>
<dbReference type="InterPro" id="IPR006140">
    <property type="entry name" value="D-isomer_DH_NAD-bd"/>
</dbReference>
<dbReference type="Proteomes" id="UP000002019">
    <property type="component" value="Chromosome"/>
</dbReference>
<evidence type="ECO:0000313" key="4">
    <source>
        <dbReference type="EMBL" id="CAO81606.1"/>
    </source>
</evidence>
<dbReference type="EMBL" id="CU466930">
    <property type="protein sequence ID" value="CAO81606.1"/>
    <property type="molecule type" value="Genomic_DNA"/>
</dbReference>
<dbReference type="HOGENOM" id="CLU_019796_1_3_0"/>
<sequence length="306" mass="33738">MPKVLIATEKPFAADAVQKIKAELEKAGYEYSFLENYTDKSELHNALADAEAVIIRSDIMDEEAFNSAPKLKIVVRAGAGYDNIDLKAATAHNVVAMNTPGQNSNAVAELAIGMMIYIARNKFNGKSGTELSGKTLTLYGFGWVARYVAKIAKGIGMDVYAYDPYLQDDVMLKEGVKPLHSVEDVFKLGDYISLHIPATEETKKCVNWNLLSLVKEDAVLVNTARKEIIDEEALLKVFAEKKKFRYVSDVAPDNSAEILELYPDRVFFTPKKMGAQTSEANTNAGIAAAKQIIAFFEKGDTTYKVN</sequence>
<dbReference type="CDD" id="cd12174">
    <property type="entry name" value="PGDH_like_3"/>
    <property type="match status" value="1"/>
</dbReference>
<reference evidence="4 5" key="1">
    <citation type="journal article" date="2008" name="J. Bacteriol.">
        <title>'Candidatus Cloacamonas acidaminovorans': genome sequence reconstruction provides a first glimpse of a new bacterial division.</title>
        <authorList>
            <person name="Pelletier E."/>
            <person name="Kreimeyer A."/>
            <person name="Bocs S."/>
            <person name="Rouy Z."/>
            <person name="Gyapay G."/>
            <person name="Chouari R."/>
            <person name="Riviere D."/>
            <person name="Ganesan A."/>
            <person name="Daegelen P."/>
            <person name="Sghir A."/>
            <person name="Cohen G.N."/>
            <person name="Medigue C."/>
            <person name="Weissenbach J."/>
            <person name="Le Paslier D."/>
        </authorList>
    </citation>
    <scope>NUCLEOTIDE SEQUENCE [LARGE SCALE GENOMIC DNA]</scope>
    <source>
        <strain evidence="5">Evry</strain>
    </source>
</reference>
<evidence type="ECO:0000259" key="2">
    <source>
        <dbReference type="Pfam" id="PF00389"/>
    </source>
</evidence>
<dbReference type="SUPFAM" id="SSF51735">
    <property type="entry name" value="NAD(P)-binding Rossmann-fold domains"/>
    <property type="match status" value="1"/>
</dbReference>
<dbReference type="AlphaFoldDB" id="B0VJT4"/>
<dbReference type="GO" id="GO:0051287">
    <property type="term" value="F:NAD binding"/>
    <property type="evidence" value="ECO:0007669"/>
    <property type="project" value="InterPro"/>
</dbReference>
<evidence type="ECO:0000313" key="5">
    <source>
        <dbReference type="Proteomes" id="UP000002019"/>
    </source>
</evidence>